<feature type="transmembrane region" description="Helical" evidence="2">
    <location>
        <begin position="151"/>
        <end position="170"/>
    </location>
</feature>
<evidence type="ECO:0000313" key="5">
    <source>
        <dbReference type="Proteomes" id="UP000621266"/>
    </source>
</evidence>
<dbReference type="Proteomes" id="UP000621266">
    <property type="component" value="Unassembled WGS sequence"/>
</dbReference>
<evidence type="ECO:0000256" key="1">
    <source>
        <dbReference type="SAM" id="MobiDB-lite"/>
    </source>
</evidence>
<feature type="domain" description="YdbS-like PH" evidence="3">
    <location>
        <begin position="199"/>
        <end position="277"/>
    </location>
</feature>
<evidence type="ECO:0000256" key="2">
    <source>
        <dbReference type="SAM" id="Phobius"/>
    </source>
</evidence>
<evidence type="ECO:0000313" key="4">
    <source>
        <dbReference type="EMBL" id="KAF4410140.1"/>
    </source>
</evidence>
<feature type="compositionally biased region" description="Low complexity" evidence="1">
    <location>
        <begin position="58"/>
        <end position="85"/>
    </location>
</feature>
<feature type="transmembrane region" description="Helical" evidence="2">
    <location>
        <begin position="176"/>
        <end position="195"/>
    </location>
</feature>
<feature type="region of interest" description="Disordered" evidence="1">
    <location>
        <begin position="1"/>
        <end position="136"/>
    </location>
</feature>
<protein>
    <submittedName>
        <fullName evidence="4">PH domain-containing protein</fullName>
    </submittedName>
</protein>
<dbReference type="InterPro" id="IPR005182">
    <property type="entry name" value="YdbS-like_PH"/>
</dbReference>
<evidence type="ECO:0000259" key="3">
    <source>
        <dbReference type="Pfam" id="PF03703"/>
    </source>
</evidence>
<dbReference type="PANTHER" id="PTHR34473:SF3">
    <property type="entry name" value="TRANSMEMBRANE PROTEIN-RELATED"/>
    <property type="match status" value="1"/>
</dbReference>
<comment type="caution">
    <text evidence="4">The sequence shown here is derived from an EMBL/GenBank/DDBJ whole genome shotgun (WGS) entry which is preliminary data.</text>
</comment>
<feature type="compositionally biased region" description="Low complexity" evidence="1">
    <location>
        <begin position="99"/>
        <end position="118"/>
    </location>
</feature>
<feature type="compositionally biased region" description="Basic and acidic residues" evidence="1">
    <location>
        <begin position="35"/>
        <end position="57"/>
    </location>
</feature>
<proteinExistence type="predicted"/>
<organism evidence="4 5">
    <name type="scientific">Streptomyces lycii</name>
    <dbReference type="NCBI Taxonomy" id="2654337"/>
    <lineage>
        <taxon>Bacteria</taxon>
        <taxon>Bacillati</taxon>
        <taxon>Actinomycetota</taxon>
        <taxon>Actinomycetes</taxon>
        <taxon>Kitasatosporales</taxon>
        <taxon>Streptomycetaceae</taxon>
        <taxon>Streptomyces</taxon>
    </lineage>
</organism>
<keyword evidence="2" id="KW-1133">Transmembrane helix</keyword>
<keyword evidence="2" id="KW-0812">Transmembrane</keyword>
<accession>A0ABQ7FN66</accession>
<keyword evidence="2" id="KW-0472">Membrane</keyword>
<dbReference type="EMBL" id="WHPN01000120">
    <property type="protein sequence ID" value="KAF4410140.1"/>
    <property type="molecule type" value="Genomic_DNA"/>
</dbReference>
<dbReference type="Pfam" id="PF03703">
    <property type="entry name" value="bPH_2"/>
    <property type="match status" value="1"/>
</dbReference>
<reference evidence="4 5" key="1">
    <citation type="submission" date="2019-10" db="EMBL/GenBank/DDBJ databases">
        <title>Streptomyces tenebrisbrunneis sp.nov., an endogenous actinomycete isolated from of Lycium ruthenicum.</title>
        <authorList>
            <person name="Ma L."/>
        </authorList>
    </citation>
    <scope>NUCLEOTIDE SEQUENCE [LARGE SCALE GENOMIC DNA]</scope>
    <source>
        <strain evidence="4 5">TRM 66187</strain>
    </source>
</reference>
<gene>
    <name evidence="4" type="ORF">GCU69_05355</name>
</gene>
<keyword evidence="5" id="KW-1185">Reference proteome</keyword>
<dbReference type="PANTHER" id="PTHR34473">
    <property type="entry name" value="UPF0699 TRANSMEMBRANE PROTEIN YDBS"/>
    <property type="match status" value="1"/>
</dbReference>
<sequence>MESGSGAGPETDGPAGVRRAPDEAADVPEATDVPETAKARERAEGAEAAKARERAEGAEAAGIAKAAEGSGAPVAPGDPGASSVSGGSGAPDEVHSPDVADTADAPDVADVPGVPDASDGAEGPEGSQAPDRPAGPEWAALPGGLLRLRRVVLVAVGLPVAAAAGVPLWLLAGAGWGLLGVLPPLLLGGWGWWLLGRNWRSWRYAERADDLLITRGVLWRRLTVVPYGRMQLVEVTSGPLERHFGLASVQLHTAAAASDARIPGLLPTEAERLRDRLTELGQIRSAGL</sequence>
<name>A0ABQ7FN66_9ACTN</name>